<dbReference type="PROSITE" id="PS50995">
    <property type="entry name" value="HTH_MARR_2"/>
    <property type="match status" value="1"/>
</dbReference>
<evidence type="ECO:0000259" key="4">
    <source>
        <dbReference type="PROSITE" id="PS50995"/>
    </source>
</evidence>
<dbReference type="SUPFAM" id="SSF46785">
    <property type="entry name" value="Winged helix' DNA-binding domain"/>
    <property type="match status" value="1"/>
</dbReference>
<dbReference type="InterPro" id="IPR000835">
    <property type="entry name" value="HTH_MarR-typ"/>
</dbReference>
<protein>
    <submittedName>
        <fullName evidence="5">MarR family transcriptional regulator</fullName>
    </submittedName>
</protein>
<dbReference type="InterPro" id="IPR036388">
    <property type="entry name" value="WH-like_DNA-bd_sf"/>
</dbReference>
<evidence type="ECO:0000256" key="3">
    <source>
        <dbReference type="ARBA" id="ARBA00023163"/>
    </source>
</evidence>
<dbReference type="RefSeq" id="WP_244719807.1">
    <property type="nucleotide sequence ID" value="NZ_CP095072.1"/>
</dbReference>
<reference evidence="5 6" key="1">
    <citation type="submission" date="2022-04" db="EMBL/GenBank/DDBJ databases">
        <title>Gracilibacillus sp. isolated from saltern.</title>
        <authorList>
            <person name="Won M."/>
            <person name="Lee C.-M."/>
            <person name="Woen H.-Y."/>
            <person name="Kwon S.-W."/>
        </authorList>
    </citation>
    <scope>NUCLEOTIDE SEQUENCE [LARGE SCALE GENOMIC DNA]</scope>
    <source>
        <strain evidence="5 6">SSWR10-1</strain>
    </source>
</reference>
<feature type="domain" description="HTH marR-type" evidence="4">
    <location>
        <begin position="1"/>
        <end position="135"/>
    </location>
</feature>
<proteinExistence type="predicted"/>
<gene>
    <name evidence="5" type="ORF">MUN88_01000</name>
</gene>
<keyword evidence="6" id="KW-1185">Reference proteome</keyword>
<dbReference type="Pfam" id="PF01047">
    <property type="entry name" value="MarR"/>
    <property type="match status" value="1"/>
</dbReference>
<evidence type="ECO:0000313" key="5">
    <source>
        <dbReference type="EMBL" id="UOQ48769.1"/>
    </source>
</evidence>
<keyword evidence="2" id="KW-0238">DNA-binding</keyword>
<dbReference type="Proteomes" id="UP000831782">
    <property type="component" value="Chromosome"/>
</dbReference>
<name>A0ABY4EWV5_9BACI</name>
<dbReference type="Gene3D" id="1.10.10.10">
    <property type="entry name" value="Winged helix-like DNA-binding domain superfamily/Winged helix DNA-binding domain"/>
    <property type="match status" value="1"/>
</dbReference>
<evidence type="ECO:0000256" key="2">
    <source>
        <dbReference type="ARBA" id="ARBA00023125"/>
    </source>
</evidence>
<dbReference type="EMBL" id="CP095072">
    <property type="protein sequence ID" value="UOQ48769.1"/>
    <property type="molecule type" value="Genomic_DNA"/>
</dbReference>
<dbReference type="PRINTS" id="PR00598">
    <property type="entry name" value="HTHMARR"/>
</dbReference>
<keyword evidence="1" id="KW-0805">Transcription regulation</keyword>
<dbReference type="SMART" id="SM00347">
    <property type="entry name" value="HTH_MARR"/>
    <property type="match status" value="1"/>
</dbReference>
<keyword evidence="3" id="KW-0804">Transcription</keyword>
<sequence>MKREALQSIEYQVALLVRLTTAHSPKLGVLDRSEYLILYQLQASGPLGINVLAEQLMISISTASRQVRNLETKAYITRQADPKNRRISLLQITEEGSAALSRVQEARAAGYDEILEGWSKEELNQLEMNLSRLNQSFKKWNK</sequence>
<dbReference type="InterPro" id="IPR036390">
    <property type="entry name" value="WH_DNA-bd_sf"/>
</dbReference>
<organism evidence="5 6">
    <name type="scientific">Gracilibacillus caseinilyticus</name>
    <dbReference type="NCBI Taxonomy" id="2932256"/>
    <lineage>
        <taxon>Bacteria</taxon>
        <taxon>Bacillati</taxon>
        <taxon>Bacillota</taxon>
        <taxon>Bacilli</taxon>
        <taxon>Bacillales</taxon>
        <taxon>Bacillaceae</taxon>
        <taxon>Gracilibacillus</taxon>
    </lineage>
</organism>
<dbReference type="PANTHER" id="PTHR42756:SF1">
    <property type="entry name" value="TRANSCRIPTIONAL REPRESSOR OF EMRAB OPERON"/>
    <property type="match status" value="1"/>
</dbReference>
<accession>A0ABY4EWV5</accession>
<dbReference type="PANTHER" id="PTHR42756">
    <property type="entry name" value="TRANSCRIPTIONAL REGULATOR, MARR"/>
    <property type="match status" value="1"/>
</dbReference>
<evidence type="ECO:0000313" key="6">
    <source>
        <dbReference type="Proteomes" id="UP000831782"/>
    </source>
</evidence>
<evidence type="ECO:0000256" key="1">
    <source>
        <dbReference type="ARBA" id="ARBA00023015"/>
    </source>
</evidence>